<keyword evidence="4" id="KW-1185">Reference proteome</keyword>
<dbReference type="InterPro" id="IPR002347">
    <property type="entry name" value="SDR_fam"/>
</dbReference>
<dbReference type="PRINTS" id="PR00080">
    <property type="entry name" value="SDRFAMILY"/>
</dbReference>
<dbReference type="Pfam" id="PF13561">
    <property type="entry name" value="adh_short_C2"/>
    <property type="match status" value="1"/>
</dbReference>
<evidence type="ECO:0000313" key="3">
    <source>
        <dbReference type="EMBL" id="GAA1789505.1"/>
    </source>
</evidence>
<comment type="similarity">
    <text evidence="1">Belongs to the short-chain dehydrogenases/reductases (SDR) family.</text>
</comment>
<reference evidence="3 4" key="1">
    <citation type="journal article" date="2019" name="Int. J. Syst. Evol. Microbiol.">
        <title>The Global Catalogue of Microorganisms (GCM) 10K type strain sequencing project: providing services to taxonomists for standard genome sequencing and annotation.</title>
        <authorList>
            <consortium name="The Broad Institute Genomics Platform"/>
            <consortium name="The Broad Institute Genome Sequencing Center for Infectious Disease"/>
            <person name="Wu L."/>
            <person name="Ma J."/>
        </authorList>
    </citation>
    <scope>NUCLEOTIDE SEQUENCE [LARGE SCALE GENOMIC DNA]</scope>
    <source>
        <strain evidence="3 4">JCM 14736</strain>
    </source>
</reference>
<organism evidence="3 4">
    <name type="scientific">Leucobacter iarius</name>
    <dbReference type="NCBI Taxonomy" id="333963"/>
    <lineage>
        <taxon>Bacteria</taxon>
        <taxon>Bacillati</taxon>
        <taxon>Actinomycetota</taxon>
        <taxon>Actinomycetes</taxon>
        <taxon>Micrococcales</taxon>
        <taxon>Microbacteriaceae</taxon>
        <taxon>Leucobacter</taxon>
    </lineage>
</organism>
<accession>A0ABN2LIU5</accession>
<proteinExistence type="inferred from homology"/>
<dbReference type="RefSeq" id="WP_344031559.1">
    <property type="nucleotide sequence ID" value="NZ_BAAAOB010000001.1"/>
</dbReference>
<dbReference type="SUPFAM" id="SSF51735">
    <property type="entry name" value="NAD(P)-binding Rossmann-fold domains"/>
    <property type="match status" value="1"/>
</dbReference>
<dbReference type="PRINTS" id="PR00081">
    <property type="entry name" value="GDHRDH"/>
</dbReference>
<dbReference type="Gene3D" id="3.40.50.720">
    <property type="entry name" value="NAD(P)-binding Rossmann-like Domain"/>
    <property type="match status" value="1"/>
</dbReference>
<dbReference type="InterPro" id="IPR036291">
    <property type="entry name" value="NAD(P)-bd_dom_sf"/>
</dbReference>
<evidence type="ECO:0000256" key="2">
    <source>
        <dbReference type="SAM" id="MobiDB-lite"/>
    </source>
</evidence>
<protein>
    <submittedName>
        <fullName evidence="3">SDR family NAD(P)-dependent oxidoreductase</fullName>
    </submittedName>
</protein>
<evidence type="ECO:0000256" key="1">
    <source>
        <dbReference type="ARBA" id="ARBA00006484"/>
    </source>
</evidence>
<feature type="region of interest" description="Disordered" evidence="2">
    <location>
        <begin position="1"/>
        <end position="21"/>
    </location>
</feature>
<dbReference type="Proteomes" id="UP001500851">
    <property type="component" value="Unassembled WGS sequence"/>
</dbReference>
<name>A0ABN2LIU5_9MICO</name>
<gene>
    <name evidence="3" type="ORF">GCM10009768_18190</name>
</gene>
<sequence>MQASSTPPAAPVPAVSALGDTDGEPRVAIVSGAGSPDGIGFAVARRLVQSGYRVVVGATTDRIEQRTAELRALIAPRPTPRRARQTDLGRASTPVAIGVVADLTEAEGAQRMVDAAIETYGRIDAVVNNAGMTSVSDPQDPQSIDGLDLAGWEHALTRNLTTAYLLTRAAIPHLAAAPHGRIVTVSSVSGPLLAYRGDVGYHAAKAGLVGLTRSLAVDLASSGTTSNAVAPGWIRTGSATEHENRMGDATPLGRSGTPDEVAAVVEFLASPGASYVTGQVLVVDGGNAIQDEKGL</sequence>
<dbReference type="PANTHER" id="PTHR42760">
    <property type="entry name" value="SHORT-CHAIN DEHYDROGENASES/REDUCTASES FAMILY MEMBER"/>
    <property type="match status" value="1"/>
</dbReference>
<feature type="compositionally biased region" description="Low complexity" evidence="2">
    <location>
        <begin position="1"/>
        <end position="17"/>
    </location>
</feature>
<dbReference type="EMBL" id="BAAAOB010000001">
    <property type="protein sequence ID" value="GAA1789505.1"/>
    <property type="molecule type" value="Genomic_DNA"/>
</dbReference>
<evidence type="ECO:0000313" key="4">
    <source>
        <dbReference type="Proteomes" id="UP001500851"/>
    </source>
</evidence>
<comment type="caution">
    <text evidence="3">The sequence shown here is derived from an EMBL/GenBank/DDBJ whole genome shotgun (WGS) entry which is preliminary data.</text>
</comment>
<dbReference type="PANTHER" id="PTHR42760:SF129">
    <property type="entry name" value="OXIDOREDUCTASE"/>
    <property type="match status" value="1"/>
</dbReference>